<dbReference type="Proteomes" id="UP000230607">
    <property type="component" value="Chromosome 1"/>
</dbReference>
<dbReference type="EMBL" id="LT841358">
    <property type="protein sequence ID" value="SMH71279.1"/>
    <property type="molecule type" value="Genomic_DNA"/>
</dbReference>
<dbReference type="AlphaFoldDB" id="A0A2H1FF25"/>
<evidence type="ECO:0000313" key="2">
    <source>
        <dbReference type="Proteomes" id="UP000230607"/>
    </source>
</evidence>
<gene>
    <name evidence="1" type="ORF">NCS_11086</name>
</gene>
<keyword evidence="2" id="KW-1185">Reference proteome</keyword>
<reference evidence="2" key="1">
    <citation type="submission" date="2017-03" db="EMBL/GenBank/DDBJ databases">
        <authorList>
            <person name="Herbold C."/>
        </authorList>
    </citation>
    <scope>NUCLEOTIDE SEQUENCE [LARGE SCALE GENOMIC DNA]</scope>
</reference>
<evidence type="ECO:0000313" key="1">
    <source>
        <dbReference type="EMBL" id="SMH71279.1"/>
    </source>
</evidence>
<accession>A0A2H1FF25</accession>
<name>A0A2H1FF25_9ARCH</name>
<organism evidence="1 2">
    <name type="scientific">Candidatus Nitrosotalea okcheonensis</name>
    <dbReference type="NCBI Taxonomy" id="1903276"/>
    <lineage>
        <taxon>Archaea</taxon>
        <taxon>Nitrososphaerota</taxon>
        <taxon>Nitrososphaeria</taxon>
        <taxon>Nitrosotaleales</taxon>
        <taxon>Nitrosotaleaceae</taxon>
        <taxon>Nitrosotalea</taxon>
    </lineage>
</organism>
<protein>
    <submittedName>
        <fullName evidence="1">Uncharacterized protein</fullName>
    </submittedName>
</protein>
<sequence>MSNIGNTIASAIMASPSAWPNTLVKNHVIPMIMPMTRKKMVAKDGSGARKYNTIPGIAKINQILSSILRVFMSKYDATDNIVNVMICLRKSMVSGSGMGMKIASLFNTGFSSFVGIKW</sequence>
<proteinExistence type="predicted"/>